<protein>
    <recommendedName>
        <fullName evidence="5">DUF4190 domain-containing protein</fullName>
    </recommendedName>
</protein>
<gene>
    <name evidence="3" type="ORF">KCH_32040</name>
</gene>
<comment type="caution">
    <text evidence="3">The sequence shown here is derived from an EMBL/GenBank/DDBJ whole genome shotgun (WGS) entry which is preliminary data.</text>
</comment>
<feature type="compositionally biased region" description="Low complexity" evidence="1">
    <location>
        <begin position="35"/>
        <end position="54"/>
    </location>
</feature>
<sequence>MSNPYQQPDPYNGSGYGQQPQQPGYGYPQQPPQQPNYGYPQAPQQPQGYGYPQAPQQPYPPVYPAAPPQNTLATASAAIGVVSILTVCFYGWLLALVGVGLGIGALNKSSQLGGQGRGVAIGGIVINTLALLIGVAVVVLYVVIPK</sequence>
<dbReference type="eggNOG" id="ENOG5033A46">
    <property type="taxonomic scope" value="Bacteria"/>
</dbReference>
<dbReference type="EMBL" id="JNBY01000087">
    <property type="protein sequence ID" value="KDN85105.1"/>
    <property type="molecule type" value="Genomic_DNA"/>
</dbReference>
<keyword evidence="2" id="KW-1133">Transmembrane helix</keyword>
<keyword evidence="2" id="KW-0812">Transmembrane</keyword>
<keyword evidence="4" id="KW-1185">Reference proteome</keyword>
<keyword evidence="2" id="KW-0472">Membrane</keyword>
<feature type="compositionally biased region" description="Low complexity" evidence="1">
    <location>
        <begin position="10"/>
        <end position="28"/>
    </location>
</feature>
<feature type="compositionally biased region" description="Pro residues" evidence="1">
    <location>
        <begin position="55"/>
        <end position="65"/>
    </location>
</feature>
<evidence type="ECO:0000256" key="2">
    <source>
        <dbReference type="SAM" id="Phobius"/>
    </source>
</evidence>
<evidence type="ECO:0000313" key="4">
    <source>
        <dbReference type="Proteomes" id="UP000027178"/>
    </source>
</evidence>
<feature type="region of interest" description="Disordered" evidence="1">
    <location>
        <begin position="1"/>
        <end position="65"/>
    </location>
</feature>
<name>A0A066Z4K7_9ACTN</name>
<proteinExistence type="predicted"/>
<reference evidence="3 4" key="1">
    <citation type="submission" date="2014-05" db="EMBL/GenBank/DDBJ databases">
        <title>Draft Genome Sequence of Kitasatospora cheerisanensis KCTC 2395.</title>
        <authorList>
            <person name="Nam D.H."/>
        </authorList>
    </citation>
    <scope>NUCLEOTIDE SEQUENCE [LARGE SCALE GENOMIC DNA]</scope>
    <source>
        <strain evidence="3 4">KCTC 2395</strain>
    </source>
</reference>
<dbReference type="RefSeq" id="WP_051653099.1">
    <property type="nucleotide sequence ID" value="NZ_KK853997.1"/>
</dbReference>
<organism evidence="3 4">
    <name type="scientific">Kitasatospora cheerisanensis KCTC 2395</name>
    <dbReference type="NCBI Taxonomy" id="1348663"/>
    <lineage>
        <taxon>Bacteria</taxon>
        <taxon>Bacillati</taxon>
        <taxon>Actinomycetota</taxon>
        <taxon>Actinomycetes</taxon>
        <taxon>Kitasatosporales</taxon>
        <taxon>Streptomycetaceae</taxon>
        <taxon>Kitasatospora</taxon>
    </lineage>
</organism>
<accession>A0A066Z4K7</accession>
<dbReference type="PATRIC" id="fig|1348663.4.peg.3078"/>
<feature type="transmembrane region" description="Helical" evidence="2">
    <location>
        <begin position="118"/>
        <end position="144"/>
    </location>
</feature>
<evidence type="ECO:0000256" key="1">
    <source>
        <dbReference type="SAM" id="MobiDB-lite"/>
    </source>
</evidence>
<dbReference type="AlphaFoldDB" id="A0A066Z4K7"/>
<feature type="transmembrane region" description="Helical" evidence="2">
    <location>
        <begin position="77"/>
        <end position="106"/>
    </location>
</feature>
<evidence type="ECO:0008006" key="5">
    <source>
        <dbReference type="Google" id="ProtNLM"/>
    </source>
</evidence>
<dbReference type="Proteomes" id="UP000027178">
    <property type="component" value="Unassembled WGS sequence"/>
</dbReference>
<dbReference type="HOGENOM" id="CLU_1774952_0_0_11"/>
<evidence type="ECO:0000313" key="3">
    <source>
        <dbReference type="EMBL" id="KDN85105.1"/>
    </source>
</evidence>